<dbReference type="Pfam" id="PF21337">
    <property type="entry name" value="Peptidase_M17_N_1"/>
    <property type="match status" value="1"/>
</dbReference>
<keyword evidence="3" id="KW-0645">Protease</keyword>
<protein>
    <submittedName>
        <fullName evidence="7">Leucyl aminopeptidase family protein</fullName>
    </submittedName>
</protein>
<proteinExistence type="inferred from homology"/>
<dbReference type="SUPFAM" id="SSF53187">
    <property type="entry name" value="Zn-dependent exopeptidases"/>
    <property type="match status" value="1"/>
</dbReference>
<dbReference type="AlphaFoldDB" id="A0A3E1KDK5"/>
<dbReference type="InterPro" id="IPR000819">
    <property type="entry name" value="Peptidase_M17_C"/>
</dbReference>
<dbReference type="Gene3D" id="3.40.220.10">
    <property type="entry name" value="Leucine Aminopeptidase, subunit E, domain 1"/>
    <property type="match status" value="1"/>
</dbReference>
<dbReference type="InterPro" id="IPR048816">
    <property type="entry name" value="Peptidase_M17_N_1"/>
</dbReference>
<evidence type="ECO:0000313" key="8">
    <source>
        <dbReference type="Proteomes" id="UP000260351"/>
    </source>
</evidence>
<dbReference type="PANTHER" id="PTHR11963">
    <property type="entry name" value="LEUCINE AMINOPEPTIDASE-RELATED"/>
    <property type="match status" value="1"/>
</dbReference>
<dbReference type="OrthoDB" id="9809354at2"/>
<dbReference type="InterPro" id="IPR011356">
    <property type="entry name" value="Leucine_aapep/pepB"/>
</dbReference>
<feature type="domain" description="Cytosol aminopeptidase" evidence="6">
    <location>
        <begin position="300"/>
        <end position="307"/>
    </location>
</feature>
<keyword evidence="4" id="KW-0378">Hydrolase</keyword>
<comment type="similarity">
    <text evidence="1">Belongs to the peptidase M17 family.</text>
</comment>
<evidence type="ECO:0000259" key="6">
    <source>
        <dbReference type="PROSITE" id="PS00631"/>
    </source>
</evidence>
<dbReference type="Pfam" id="PF00883">
    <property type="entry name" value="Peptidase_M17"/>
    <property type="match status" value="1"/>
</dbReference>
<dbReference type="PANTHER" id="PTHR11963:SF20">
    <property type="entry name" value="PEPTIDASE B"/>
    <property type="match status" value="1"/>
</dbReference>
<dbReference type="GO" id="GO:0030145">
    <property type="term" value="F:manganese ion binding"/>
    <property type="evidence" value="ECO:0007669"/>
    <property type="project" value="InterPro"/>
</dbReference>
<evidence type="ECO:0000256" key="5">
    <source>
        <dbReference type="ARBA" id="ARBA00023211"/>
    </source>
</evidence>
<gene>
    <name evidence="7" type="ORF">DZC52_01175</name>
</gene>
<accession>A0A3E1KDK5</accession>
<sequence length="455" mass="49886">MFCVSPEQAIPVQSLDAEELESWKARAEAGERDWIEASGFQAAPGSLLLVPDGKGGVGRVLVGREPGDRLWALAHLPALLPEGDYRLANEWPRDERERAAIGWGLGCYRFDRYKQVEKPAARLALDQETERRIRTLVESSAFVRDLVNTPAIDLGPQELAETARSLASEHDADFRVFEGEELEREFPAIHVVGQAASRGPRLIRMQWGREDAPRLALVGKGVIFDSGGLNIKPGAGMLLMKKDMGGSAHALGLAKIIMSLGLDVNLRVYIPAVENAISGNAYRPSDIIRTRKGTTVEIGNTDAEGRVVLSDALTLASEEGAERIIDFATLTGAARIALGEDLPPFYGRDLKAARAIQDLSFEAEDPLWHMPLFEPYRRQIEPAIADISNTGTSKFAGSVTAALFLDHFVGEGIDWFHFDIYAWNLSDRPGRPAGGEAQGLRSMWQWLEGSYGTRA</sequence>
<keyword evidence="2 7" id="KW-0031">Aminopeptidase</keyword>
<evidence type="ECO:0000256" key="2">
    <source>
        <dbReference type="ARBA" id="ARBA00022438"/>
    </source>
</evidence>
<evidence type="ECO:0000313" key="7">
    <source>
        <dbReference type="EMBL" id="RFF32584.1"/>
    </source>
</evidence>
<evidence type="ECO:0000256" key="3">
    <source>
        <dbReference type="ARBA" id="ARBA00022670"/>
    </source>
</evidence>
<reference evidence="7 8" key="1">
    <citation type="submission" date="2018-08" db="EMBL/GenBank/DDBJ databases">
        <title>Wenzhouxiangella salilacus sp. nov., a novel bacterium isolated from a saline lake in Xinjiang Province, China.</title>
        <authorList>
            <person name="Han S."/>
        </authorList>
    </citation>
    <scope>NUCLEOTIDE SEQUENCE [LARGE SCALE GENOMIC DNA]</scope>
    <source>
        <strain evidence="7 8">XDB06</strain>
    </source>
</reference>
<dbReference type="InterPro" id="IPR043472">
    <property type="entry name" value="Macro_dom-like"/>
</dbReference>
<dbReference type="Gene3D" id="3.40.630.10">
    <property type="entry name" value="Zn peptidases"/>
    <property type="match status" value="1"/>
</dbReference>
<dbReference type="GO" id="GO:0070006">
    <property type="term" value="F:metalloaminopeptidase activity"/>
    <property type="evidence" value="ECO:0007669"/>
    <property type="project" value="InterPro"/>
</dbReference>
<evidence type="ECO:0000256" key="4">
    <source>
        <dbReference type="ARBA" id="ARBA00022801"/>
    </source>
</evidence>
<keyword evidence="8" id="KW-1185">Reference proteome</keyword>
<dbReference type="GO" id="GO:0005737">
    <property type="term" value="C:cytoplasm"/>
    <property type="evidence" value="ECO:0007669"/>
    <property type="project" value="InterPro"/>
</dbReference>
<evidence type="ECO:0000256" key="1">
    <source>
        <dbReference type="ARBA" id="ARBA00009528"/>
    </source>
</evidence>
<organism evidence="7 8">
    <name type="scientific">Wenzhouxiangella sediminis</name>
    <dbReference type="NCBI Taxonomy" id="1792836"/>
    <lineage>
        <taxon>Bacteria</taxon>
        <taxon>Pseudomonadati</taxon>
        <taxon>Pseudomonadota</taxon>
        <taxon>Gammaproteobacteria</taxon>
        <taxon>Chromatiales</taxon>
        <taxon>Wenzhouxiangellaceae</taxon>
        <taxon>Wenzhouxiangella</taxon>
    </lineage>
</organism>
<dbReference type="RefSeq" id="WP_116649291.1">
    <property type="nucleotide sequence ID" value="NZ_QUZK01000005.1"/>
</dbReference>
<dbReference type="PRINTS" id="PR00481">
    <property type="entry name" value="LAMNOPPTDASE"/>
</dbReference>
<dbReference type="CDD" id="cd00433">
    <property type="entry name" value="Peptidase_M17"/>
    <property type="match status" value="1"/>
</dbReference>
<name>A0A3E1KDK5_9GAMM</name>
<dbReference type="Proteomes" id="UP000260351">
    <property type="component" value="Unassembled WGS sequence"/>
</dbReference>
<comment type="caution">
    <text evidence="7">The sequence shown here is derived from an EMBL/GenBank/DDBJ whole genome shotgun (WGS) entry which is preliminary data.</text>
</comment>
<dbReference type="PROSITE" id="PS00631">
    <property type="entry name" value="CYTOSOL_AP"/>
    <property type="match status" value="1"/>
</dbReference>
<dbReference type="GO" id="GO:0006508">
    <property type="term" value="P:proteolysis"/>
    <property type="evidence" value="ECO:0007669"/>
    <property type="project" value="UniProtKB-KW"/>
</dbReference>
<dbReference type="EMBL" id="QUZK01000005">
    <property type="protein sequence ID" value="RFF32584.1"/>
    <property type="molecule type" value="Genomic_DNA"/>
</dbReference>
<keyword evidence="5" id="KW-0464">Manganese</keyword>